<dbReference type="Gene3D" id="3.40.50.300">
    <property type="entry name" value="P-loop containing nucleotide triphosphate hydrolases"/>
    <property type="match status" value="1"/>
</dbReference>
<dbReference type="PROSITE" id="PS00211">
    <property type="entry name" value="ABC_TRANSPORTER_1"/>
    <property type="match status" value="1"/>
</dbReference>
<dbReference type="InterPro" id="IPR003593">
    <property type="entry name" value="AAA+_ATPase"/>
</dbReference>
<reference evidence="6 7" key="1">
    <citation type="submission" date="2020-04" db="EMBL/GenBank/DDBJ databases">
        <title>Staphylococcus species from domestic dog.</title>
        <authorList>
            <person name="Paterson G.K."/>
        </authorList>
    </citation>
    <scope>NUCLEOTIDE SEQUENCE [LARGE SCALE GENOMIC DNA]</scope>
    <source>
        <strain evidence="6 7">H16/1A</strain>
    </source>
</reference>
<gene>
    <name evidence="6" type="ORF">HHH54_05580</name>
</gene>
<dbReference type="InterPro" id="IPR003439">
    <property type="entry name" value="ABC_transporter-like_ATP-bd"/>
</dbReference>
<keyword evidence="3" id="KW-0547">Nucleotide-binding</keyword>
<dbReference type="PANTHER" id="PTHR43335">
    <property type="entry name" value="ABC TRANSPORTER, ATP-BINDING PROTEIN"/>
    <property type="match status" value="1"/>
</dbReference>
<evidence type="ECO:0000256" key="4">
    <source>
        <dbReference type="ARBA" id="ARBA00022840"/>
    </source>
</evidence>
<evidence type="ECO:0000256" key="3">
    <source>
        <dbReference type="ARBA" id="ARBA00022741"/>
    </source>
</evidence>
<evidence type="ECO:0000313" key="6">
    <source>
        <dbReference type="EMBL" id="MBI5975070.1"/>
    </source>
</evidence>
<proteinExistence type="inferred from homology"/>
<dbReference type="PANTHER" id="PTHR43335:SF4">
    <property type="entry name" value="ABC TRANSPORTER, ATP-BINDING PROTEIN"/>
    <property type="match status" value="1"/>
</dbReference>
<comment type="caution">
    <text evidence="6">The sequence shown here is derived from an EMBL/GenBank/DDBJ whole genome shotgun (WGS) entry which is preliminary data.</text>
</comment>
<keyword evidence="4 6" id="KW-0067">ATP-binding</keyword>
<dbReference type="InterPro" id="IPR027417">
    <property type="entry name" value="P-loop_NTPase"/>
</dbReference>
<dbReference type="GO" id="GO:0005524">
    <property type="term" value="F:ATP binding"/>
    <property type="evidence" value="ECO:0007669"/>
    <property type="project" value="UniProtKB-KW"/>
</dbReference>
<organism evidence="6 7">
    <name type="scientific">Staphylococcus canis</name>
    <dbReference type="NCBI Taxonomy" id="2724942"/>
    <lineage>
        <taxon>Bacteria</taxon>
        <taxon>Bacillati</taxon>
        <taxon>Bacillota</taxon>
        <taxon>Bacilli</taxon>
        <taxon>Bacillales</taxon>
        <taxon>Staphylococcaceae</taxon>
        <taxon>Staphylococcus</taxon>
    </lineage>
</organism>
<dbReference type="SMART" id="SM00382">
    <property type="entry name" value="AAA"/>
    <property type="match status" value="1"/>
</dbReference>
<name>A0ABS0T8K2_9STAP</name>
<evidence type="ECO:0000256" key="2">
    <source>
        <dbReference type="ARBA" id="ARBA00022448"/>
    </source>
</evidence>
<evidence type="ECO:0000313" key="7">
    <source>
        <dbReference type="Proteomes" id="UP000751852"/>
    </source>
</evidence>
<dbReference type="RefSeq" id="WP_198617848.1">
    <property type="nucleotide sequence ID" value="NZ_JABANU010000011.1"/>
</dbReference>
<feature type="domain" description="ABC transporter" evidence="5">
    <location>
        <begin position="4"/>
        <end position="231"/>
    </location>
</feature>
<evidence type="ECO:0000259" key="5">
    <source>
        <dbReference type="PROSITE" id="PS50893"/>
    </source>
</evidence>
<comment type="similarity">
    <text evidence="1">Belongs to the ABC transporter superfamily.</text>
</comment>
<dbReference type="SUPFAM" id="SSF52540">
    <property type="entry name" value="P-loop containing nucleoside triphosphate hydrolases"/>
    <property type="match status" value="1"/>
</dbReference>
<dbReference type="EMBL" id="JABANU010000011">
    <property type="protein sequence ID" value="MBI5975070.1"/>
    <property type="molecule type" value="Genomic_DNA"/>
</dbReference>
<evidence type="ECO:0000256" key="1">
    <source>
        <dbReference type="ARBA" id="ARBA00005417"/>
    </source>
</evidence>
<accession>A0ABS0T8K2</accession>
<dbReference type="Proteomes" id="UP000751852">
    <property type="component" value="Unassembled WGS sequence"/>
</dbReference>
<keyword evidence="7" id="KW-1185">Reference proteome</keyword>
<protein>
    <submittedName>
        <fullName evidence="6">ABC transporter ATP-binding protein</fullName>
    </submittedName>
</protein>
<keyword evidence="2" id="KW-0813">Transport</keyword>
<dbReference type="Pfam" id="PF00005">
    <property type="entry name" value="ABC_tran"/>
    <property type="match status" value="1"/>
</dbReference>
<sequence>MNVIQTKHLHKQFGNFEAVKGLDLEIPEGVICGFLGPNGSGKTTTIRMLLGLSQPTEGEIFIFEQSLKQHKVEILSQVGALVDSPSFYDHLTGYENLKMMQLIHQNSSERIEEVLEIVELTYAKDKKVSDYSLGMKQRLGIAIALMNHPKLILLDEPTNGLDPDGIKKMRQLLLKLAKEDGISIVVSSHNLFEIEQMCSYVCLINKGQLLYQGDIKYLHEQYHNHSVYFKTDDNDRVLTVLSEYHPRIEADDVVIQVAYEEIPKINELLVTQNIGVFNIHQNESSLEDIFLKLTREESDALE</sequence>
<dbReference type="PROSITE" id="PS50893">
    <property type="entry name" value="ABC_TRANSPORTER_2"/>
    <property type="match status" value="1"/>
</dbReference>
<dbReference type="InterPro" id="IPR017871">
    <property type="entry name" value="ABC_transporter-like_CS"/>
</dbReference>